<comment type="subcellular location">
    <subcellularLocation>
        <location evidence="1">Cytoplasm</location>
    </subcellularLocation>
</comment>
<dbReference type="InterPro" id="IPR012340">
    <property type="entry name" value="NA-bd_OB-fold"/>
</dbReference>
<keyword evidence="6" id="KW-1185">Reference proteome</keyword>
<gene>
    <name evidence="5" type="primary">YBX1_2</name>
    <name evidence="5" type="ORF">BGZ80_007371</name>
</gene>
<dbReference type="PRINTS" id="PR00050">
    <property type="entry name" value="COLDSHOCK"/>
</dbReference>
<sequence>MSATARRTGRVKFFNSQKGFGFIIPSESTETDPVDEIFVHHTAIHNDGGFKSLAEGEEVEYDLVQGPKGMQAANVTGPHGVSVRGDPNAGRGGFGNHGGRFGGGYGGGGYGGFGGPN</sequence>
<reference evidence="5" key="1">
    <citation type="journal article" date="2020" name="Fungal Divers.">
        <title>Resolving the Mortierellaceae phylogeny through synthesis of multi-gene phylogenetics and phylogenomics.</title>
        <authorList>
            <person name="Vandepol N."/>
            <person name="Liber J."/>
            <person name="Desiro A."/>
            <person name="Na H."/>
            <person name="Kennedy M."/>
            <person name="Barry K."/>
            <person name="Grigoriev I.V."/>
            <person name="Miller A.N."/>
            <person name="O'Donnell K."/>
            <person name="Stajich J.E."/>
            <person name="Bonito G."/>
        </authorList>
    </citation>
    <scope>NUCLEOTIDE SEQUENCE</scope>
    <source>
        <strain evidence="5">NRRL 2769</strain>
    </source>
</reference>
<keyword evidence="2" id="KW-0963">Cytoplasm</keyword>
<feature type="domain" description="CSD" evidence="4">
    <location>
        <begin position="6"/>
        <end position="77"/>
    </location>
</feature>
<dbReference type="GO" id="GO:0003729">
    <property type="term" value="F:mRNA binding"/>
    <property type="evidence" value="ECO:0007669"/>
    <property type="project" value="TreeGrafter"/>
</dbReference>
<evidence type="ECO:0000313" key="6">
    <source>
        <dbReference type="Proteomes" id="UP000703661"/>
    </source>
</evidence>
<evidence type="ECO:0000256" key="1">
    <source>
        <dbReference type="ARBA" id="ARBA00004496"/>
    </source>
</evidence>
<dbReference type="Pfam" id="PF00313">
    <property type="entry name" value="CSD"/>
    <property type="match status" value="1"/>
</dbReference>
<feature type="non-terminal residue" evidence="5">
    <location>
        <position position="1"/>
    </location>
</feature>
<dbReference type="GO" id="GO:0031054">
    <property type="term" value="P:pre-miRNA processing"/>
    <property type="evidence" value="ECO:0007669"/>
    <property type="project" value="TreeGrafter"/>
</dbReference>
<dbReference type="PANTHER" id="PTHR46109">
    <property type="entry name" value="PROTEIN LIN-28"/>
    <property type="match status" value="1"/>
</dbReference>
<dbReference type="PROSITE" id="PS51857">
    <property type="entry name" value="CSD_2"/>
    <property type="match status" value="1"/>
</dbReference>
<protein>
    <submittedName>
        <fullName evidence="5">Y box binding protein 1</fullName>
    </submittedName>
</protein>
<dbReference type="GO" id="GO:0005634">
    <property type="term" value="C:nucleus"/>
    <property type="evidence" value="ECO:0007669"/>
    <property type="project" value="TreeGrafter"/>
</dbReference>
<dbReference type="PANTHER" id="PTHR46109:SF1">
    <property type="entry name" value="PROTEIN LIN-28 HOMOLOG"/>
    <property type="match status" value="1"/>
</dbReference>
<dbReference type="Gene3D" id="2.40.50.140">
    <property type="entry name" value="Nucleic acid-binding proteins"/>
    <property type="match status" value="1"/>
</dbReference>
<feature type="region of interest" description="Disordered" evidence="3">
    <location>
        <begin position="70"/>
        <end position="95"/>
    </location>
</feature>
<dbReference type="SMART" id="SM00357">
    <property type="entry name" value="CSP"/>
    <property type="match status" value="1"/>
</dbReference>
<comment type="caution">
    <text evidence="5">The sequence shown here is derived from an EMBL/GenBank/DDBJ whole genome shotgun (WGS) entry which is preliminary data.</text>
</comment>
<proteinExistence type="predicted"/>
<evidence type="ECO:0000259" key="4">
    <source>
        <dbReference type="PROSITE" id="PS51857"/>
    </source>
</evidence>
<dbReference type="EMBL" id="JAAAID010003757">
    <property type="protein sequence ID" value="KAF9995995.1"/>
    <property type="molecule type" value="Genomic_DNA"/>
</dbReference>
<dbReference type="CDD" id="cd04458">
    <property type="entry name" value="CSP_CDS"/>
    <property type="match status" value="1"/>
</dbReference>
<dbReference type="AlphaFoldDB" id="A0A9P6SS96"/>
<dbReference type="InterPro" id="IPR002059">
    <property type="entry name" value="CSP_DNA-bd"/>
</dbReference>
<evidence type="ECO:0000256" key="3">
    <source>
        <dbReference type="SAM" id="MobiDB-lite"/>
    </source>
</evidence>
<organism evidence="5 6">
    <name type="scientific">Entomortierella chlamydospora</name>
    <dbReference type="NCBI Taxonomy" id="101097"/>
    <lineage>
        <taxon>Eukaryota</taxon>
        <taxon>Fungi</taxon>
        <taxon>Fungi incertae sedis</taxon>
        <taxon>Mucoromycota</taxon>
        <taxon>Mortierellomycotina</taxon>
        <taxon>Mortierellomycetes</taxon>
        <taxon>Mortierellales</taxon>
        <taxon>Mortierellaceae</taxon>
        <taxon>Entomortierella</taxon>
    </lineage>
</organism>
<dbReference type="Proteomes" id="UP000703661">
    <property type="component" value="Unassembled WGS sequence"/>
</dbReference>
<evidence type="ECO:0000313" key="5">
    <source>
        <dbReference type="EMBL" id="KAF9995995.1"/>
    </source>
</evidence>
<name>A0A9P6SS96_9FUNG</name>
<dbReference type="InterPro" id="IPR051373">
    <property type="entry name" value="Lin-28_RNA-binding"/>
</dbReference>
<accession>A0A9P6SS96</accession>
<dbReference type="SUPFAM" id="SSF50249">
    <property type="entry name" value="Nucleic acid-binding proteins"/>
    <property type="match status" value="1"/>
</dbReference>
<evidence type="ECO:0000256" key="2">
    <source>
        <dbReference type="ARBA" id="ARBA00022490"/>
    </source>
</evidence>
<dbReference type="InterPro" id="IPR011129">
    <property type="entry name" value="CSD"/>
</dbReference>
<dbReference type="GO" id="GO:0005737">
    <property type="term" value="C:cytoplasm"/>
    <property type="evidence" value="ECO:0007669"/>
    <property type="project" value="UniProtKB-SubCell"/>
</dbReference>